<dbReference type="AlphaFoldDB" id="A0A6L5JVZ9"/>
<accession>A0A6L5JVZ9</accession>
<evidence type="ECO:0000256" key="11">
    <source>
        <dbReference type="ARBA" id="ARBA00044190"/>
    </source>
</evidence>
<proteinExistence type="inferred from homology"/>
<dbReference type="PANTHER" id="PTHR30160">
    <property type="entry name" value="TETRAACYLDISACCHARIDE 4'-KINASE-RELATED"/>
    <property type="match status" value="1"/>
</dbReference>
<dbReference type="GO" id="GO:0009244">
    <property type="term" value="P:lipopolysaccharide core region biosynthetic process"/>
    <property type="evidence" value="ECO:0007669"/>
    <property type="project" value="InterPro"/>
</dbReference>
<dbReference type="GO" id="GO:0008713">
    <property type="term" value="F:ADP-heptose-lipopolysaccharide heptosyltransferase activity"/>
    <property type="evidence" value="ECO:0007669"/>
    <property type="project" value="TreeGrafter"/>
</dbReference>
<comment type="pathway">
    <text evidence="2">Bacterial outer membrane biogenesis; LPS core biosynthesis.</text>
</comment>
<evidence type="ECO:0000256" key="8">
    <source>
        <dbReference type="ARBA" id="ARBA00023136"/>
    </source>
</evidence>
<dbReference type="GO" id="GO:0005886">
    <property type="term" value="C:plasma membrane"/>
    <property type="evidence" value="ECO:0007669"/>
    <property type="project" value="UniProtKB-SubCell"/>
</dbReference>
<keyword evidence="5" id="KW-0328">Glycosyltransferase</keyword>
<dbReference type="PANTHER" id="PTHR30160:SF19">
    <property type="entry name" value="LIPOPOLYSACCHARIDE HEPTOSYLTRANSFERASE 1"/>
    <property type="match status" value="1"/>
</dbReference>
<evidence type="ECO:0000256" key="10">
    <source>
        <dbReference type="ARBA" id="ARBA00044041"/>
    </source>
</evidence>
<dbReference type="NCBIfam" id="TIGR02193">
    <property type="entry name" value="heptsyl_trn_I"/>
    <property type="match status" value="1"/>
</dbReference>
<evidence type="ECO:0000313" key="15">
    <source>
        <dbReference type="Proteomes" id="UP000480275"/>
    </source>
</evidence>
<dbReference type="InterPro" id="IPR002201">
    <property type="entry name" value="Glyco_trans_9"/>
</dbReference>
<protein>
    <recommendedName>
        <fullName evidence="11">Lipopolysaccharide heptosyltransferase 1</fullName>
        <ecNumber evidence="10">2.4.99.23</ecNumber>
    </recommendedName>
    <alternativeName>
        <fullName evidence="12">ADP-heptose:lipopolysaccharide heptosyltransferase I</fullName>
    </alternativeName>
</protein>
<dbReference type="OrthoDB" id="9767552at2"/>
<dbReference type="Pfam" id="PF01075">
    <property type="entry name" value="Glyco_transf_9"/>
    <property type="match status" value="1"/>
</dbReference>
<dbReference type="EMBL" id="WIXJ01000003">
    <property type="protein sequence ID" value="MQY51543.1"/>
    <property type="molecule type" value="Genomic_DNA"/>
</dbReference>
<dbReference type="Proteomes" id="UP000480275">
    <property type="component" value="Unassembled WGS sequence"/>
</dbReference>
<evidence type="ECO:0000256" key="1">
    <source>
        <dbReference type="ARBA" id="ARBA00004515"/>
    </source>
</evidence>
<comment type="similarity">
    <text evidence="9">Belongs to the glycosyltransferase 9 family.</text>
</comment>
<keyword evidence="8" id="KW-0472">Membrane</keyword>
<keyword evidence="6" id="KW-0808">Transferase</keyword>
<evidence type="ECO:0000256" key="4">
    <source>
        <dbReference type="ARBA" id="ARBA00022519"/>
    </source>
</evidence>
<keyword evidence="4" id="KW-0997">Cell inner membrane</keyword>
<keyword evidence="3" id="KW-1003">Cell membrane</keyword>
<reference evidence="14 15" key="1">
    <citation type="submission" date="2019-10" db="EMBL/GenBank/DDBJ databases">
        <title>Whole-genome sequence of the purple nonsulfur photosynthetic bacterium Rhodocyclus tenuis.</title>
        <authorList>
            <person name="Kyndt J.A."/>
            <person name="Meyer T.E."/>
        </authorList>
    </citation>
    <scope>NUCLEOTIDE SEQUENCE [LARGE SCALE GENOMIC DNA]</scope>
    <source>
        <strain evidence="14 15">DSM 110</strain>
    </source>
</reference>
<name>A0A6L5JVZ9_RHOTE</name>
<comment type="catalytic activity">
    <reaction evidence="13">
        <text>an alpha-Kdo-(2-&gt;4)-alpha-Kdo-(2-&gt;6)-lipid A + ADP-L-glycero-beta-D-manno-heptose = an L-alpha-D-Hep-(1-&gt;5)-[alpha-Kdo-(2-&gt;4)]-alpha-Kdo-(2-&gt;6)-lipid A + ADP + H(+)</text>
        <dbReference type="Rhea" id="RHEA:74067"/>
        <dbReference type="ChEBI" id="CHEBI:15378"/>
        <dbReference type="ChEBI" id="CHEBI:61506"/>
        <dbReference type="ChEBI" id="CHEBI:176431"/>
        <dbReference type="ChEBI" id="CHEBI:193068"/>
        <dbReference type="ChEBI" id="CHEBI:456216"/>
        <dbReference type="EC" id="2.4.99.23"/>
    </reaction>
</comment>
<comment type="caution">
    <text evidence="14">The sequence shown here is derived from an EMBL/GenBank/DDBJ whole genome shotgun (WGS) entry which is preliminary data.</text>
</comment>
<organism evidence="14 15">
    <name type="scientific">Rhodocyclus tenuis</name>
    <name type="common">Rhodospirillum tenue</name>
    <dbReference type="NCBI Taxonomy" id="1066"/>
    <lineage>
        <taxon>Bacteria</taxon>
        <taxon>Pseudomonadati</taxon>
        <taxon>Pseudomonadota</taxon>
        <taxon>Betaproteobacteria</taxon>
        <taxon>Rhodocyclales</taxon>
        <taxon>Rhodocyclaceae</taxon>
        <taxon>Rhodocyclus</taxon>
    </lineage>
</organism>
<evidence type="ECO:0000256" key="5">
    <source>
        <dbReference type="ARBA" id="ARBA00022676"/>
    </source>
</evidence>
<sequence>MRILLIKTSSLGDVIHNLPVLSDLARAFPGAEIDWCVEEAFIDIPRLHPALHAAIPVAVRRWRKGLLHAQTWREIASFRKRLAQTAYDFILDTQGLVKSALVAKAATGVRLGYSAAAAREPLAARFYERSFAIPRNAHAVMRNRWLAAAAFGLPADSVEATPLDYGIAAPPLALPWLTGAQRYAVLLSATSRDDKLWEEARWIALGRALAERGIRAVLPGGNAHERERAARLAANIPGALAAPAMGLRDAASVLGHAALTVGVDTGLVHLSAALGTPTLAIYTATDPALTGALAGSTGDISGNTSHCAAHTTSNGVRIGATAAPSSPRPPTTFVRNLGGKGAPPNVEQVLSIADMALQPQRAG</sequence>
<dbReference type="InterPro" id="IPR051199">
    <property type="entry name" value="LPS_LOS_Heptosyltrfase"/>
</dbReference>
<dbReference type="GO" id="GO:0005829">
    <property type="term" value="C:cytosol"/>
    <property type="evidence" value="ECO:0007669"/>
    <property type="project" value="TreeGrafter"/>
</dbReference>
<dbReference type="CDD" id="cd03789">
    <property type="entry name" value="GT9_LPS_heptosyltransferase"/>
    <property type="match status" value="1"/>
</dbReference>
<dbReference type="Gene3D" id="3.40.50.2000">
    <property type="entry name" value="Glycogen Phosphorylase B"/>
    <property type="match status" value="2"/>
</dbReference>
<evidence type="ECO:0000313" key="14">
    <source>
        <dbReference type="EMBL" id="MQY51543.1"/>
    </source>
</evidence>
<comment type="subcellular location">
    <subcellularLocation>
        <location evidence="1">Cell inner membrane</location>
        <topology evidence="1">Peripheral membrane protein</topology>
        <orientation evidence="1">Cytoplasmic side</orientation>
    </subcellularLocation>
</comment>
<dbReference type="EC" id="2.4.99.23" evidence="10"/>
<evidence type="ECO:0000256" key="2">
    <source>
        <dbReference type="ARBA" id="ARBA00004713"/>
    </source>
</evidence>
<evidence type="ECO:0000256" key="3">
    <source>
        <dbReference type="ARBA" id="ARBA00022475"/>
    </source>
</evidence>
<evidence type="ECO:0000256" key="6">
    <source>
        <dbReference type="ARBA" id="ARBA00022679"/>
    </source>
</evidence>
<evidence type="ECO:0000256" key="13">
    <source>
        <dbReference type="ARBA" id="ARBA00049201"/>
    </source>
</evidence>
<evidence type="ECO:0000256" key="7">
    <source>
        <dbReference type="ARBA" id="ARBA00022985"/>
    </source>
</evidence>
<keyword evidence="7" id="KW-0448">Lipopolysaccharide biosynthesis</keyword>
<evidence type="ECO:0000256" key="12">
    <source>
        <dbReference type="ARBA" id="ARBA00044330"/>
    </source>
</evidence>
<evidence type="ECO:0000256" key="9">
    <source>
        <dbReference type="ARBA" id="ARBA00043995"/>
    </source>
</evidence>
<gene>
    <name evidence="14" type="primary">waaC</name>
    <name evidence="14" type="ORF">GHK24_07120</name>
</gene>
<dbReference type="InterPro" id="IPR011908">
    <property type="entry name" value="LipoPS_heptosylTferase-I"/>
</dbReference>
<dbReference type="SUPFAM" id="SSF53756">
    <property type="entry name" value="UDP-Glycosyltransferase/glycogen phosphorylase"/>
    <property type="match status" value="1"/>
</dbReference>